<keyword evidence="2" id="KW-0687">Ribonucleoprotein</keyword>
<comment type="caution">
    <text evidence="2">The sequence shown here is derived from an EMBL/GenBank/DDBJ whole genome shotgun (WGS) entry which is preliminary data.</text>
</comment>
<dbReference type="InterPro" id="IPR000182">
    <property type="entry name" value="GNAT_dom"/>
</dbReference>
<dbReference type="Gene3D" id="3.10.400.10">
    <property type="entry name" value="Sulfate adenylyltransferase"/>
    <property type="match status" value="1"/>
</dbReference>
<dbReference type="InterPro" id="IPR016181">
    <property type="entry name" value="Acyl_CoA_acyltransferase"/>
</dbReference>
<proteinExistence type="predicted"/>
<dbReference type="SMART" id="SM01022">
    <property type="entry name" value="ASCH"/>
    <property type="match status" value="1"/>
</dbReference>
<dbReference type="Gene3D" id="3.40.630.30">
    <property type="match status" value="1"/>
</dbReference>
<name>A0A841BIW3_9ACTN</name>
<dbReference type="InterPro" id="IPR007374">
    <property type="entry name" value="ASCH_domain"/>
</dbReference>
<dbReference type="CDD" id="cd04301">
    <property type="entry name" value="NAT_SF"/>
    <property type="match status" value="1"/>
</dbReference>
<dbReference type="SUPFAM" id="SSF55729">
    <property type="entry name" value="Acyl-CoA N-acyltransferases (Nat)"/>
    <property type="match status" value="1"/>
</dbReference>
<dbReference type="GO" id="GO:0016747">
    <property type="term" value="F:acyltransferase activity, transferring groups other than amino-acyl groups"/>
    <property type="evidence" value="ECO:0007669"/>
    <property type="project" value="InterPro"/>
</dbReference>
<evidence type="ECO:0000313" key="2">
    <source>
        <dbReference type="EMBL" id="MBB5868204.1"/>
    </source>
</evidence>
<dbReference type="CDD" id="cd06553">
    <property type="entry name" value="ASCH_Ef3133_like"/>
    <property type="match status" value="1"/>
</dbReference>
<feature type="domain" description="N-acetyltransferase" evidence="1">
    <location>
        <begin position="7"/>
        <end position="169"/>
    </location>
</feature>
<dbReference type="PROSITE" id="PS51186">
    <property type="entry name" value="GNAT"/>
    <property type="match status" value="1"/>
</dbReference>
<protein>
    <submittedName>
        <fullName evidence="2">Uncharacterized protein YhfF/ribosomal protein S18 acetylase RimI-like enzyme</fullName>
    </submittedName>
</protein>
<reference evidence="2 3" key="1">
    <citation type="submission" date="2020-08" db="EMBL/GenBank/DDBJ databases">
        <title>Sequencing the genomes of 1000 actinobacteria strains.</title>
        <authorList>
            <person name="Klenk H.-P."/>
        </authorList>
    </citation>
    <scope>NUCLEOTIDE SEQUENCE [LARGE SCALE GENOMIC DNA]</scope>
    <source>
        <strain evidence="2 3">DSM 45362</strain>
    </source>
</reference>
<sequence>MNTALPLAFRAATAADVPAIVELVQSAYRGDASRVGWTTEADLLGGQRTDPAAVAEVVADPLTRLILAERDGLLVGCCQLQHRGDYAYFGMFSVRPSEQGGGLGKAVLAEAERHARDIWGVREMRMTVITLRKELLEWYVRRGYAHTGKLEPFPYGDERFGLPLRDDLEFELLVKPLWEDLSALPICEFAFPGPLRDRLVEAVLSGAKTSTTGLLADYEHEGTPLAEVGERSVVIDSQGKPVAIIEVTDVSVVPLAEVDLAHAVDEGEGYATVEQWRAGHERFWHGEEMRAALGDPEFTVDDATPVILERFRLVVDLR</sequence>
<dbReference type="Pfam" id="PF00583">
    <property type="entry name" value="Acetyltransf_1"/>
    <property type="match status" value="1"/>
</dbReference>
<accession>A0A841BIW3</accession>
<gene>
    <name evidence="2" type="ORF">F4553_001583</name>
</gene>
<dbReference type="PANTHER" id="PTHR39203:SF1">
    <property type="entry name" value="CYTOPLASMIC PROTEIN"/>
    <property type="match status" value="1"/>
</dbReference>
<dbReference type="SUPFAM" id="SSF88697">
    <property type="entry name" value="PUA domain-like"/>
    <property type="match status" value="1"/>
</dbReference>
<dbReference type="InterPro" id="IPR015947">
    <property type="entry name" value="PUA-like_sf"/>
</dbReference>
<keyword evidence="2" id="KW-0689">Ribosomal protein</keyword>
<dbReference type="GO" id="GO:0005840">
    <property type="term" value="C:ribosome"/>
    <property type="evidence" value="ECO:0007669"/>
    <property type="project" value="UniProtKB-KW"/>
</dbReference>
<evidence type="ECO:0000313" key="3">
    <source>
        <dbReference type="Proteomes" id="UP000587527"/>
    </source>
</evidence>
<dbReference type="Pfam" id="PF04266">
    <property type="entry name" value="ASCH"/>
    <property type="match status" value="1"/>
</dbReference>
<organism evidence="2 3">
    <name type="scientific">Allocatelliglobosispora scoriae</name>
    <dbReference type="NCBI Taxonomy" id="643052"/>
    <lineage>
        <taxon>Bacteria</taxon>
        <taxon>Bacillati</taxon>
        <taxon>Actinomycetota</taxon>
        <taxon>Actinomycetes</taxon>
        <taxon>Micromonosporales</taxon>
        <taxon>Micromonosporaceae</taxon>
        <taxon>Allocatelliglobosispora</taxon>
    </lineage>
</organism>
<evidence type="ECO:0000259" key="1">
    <source>
        <dbReference type="PROSITE" id="PS51186"/>
    </source>
</evidence>
<dbReference type="AlphaFoldDB" id="A0A841BIW3"/>
<dbReference type="Proteomes" id="UP000587527">
    <property type="component" value="Unassembled WGS sequence"/>
</dbReference>
<dbReference type="PANTHER" id="PTHR39203">
    <property type="entry name" value="CYTOPLASMIC PROTEIN-RELATED"/>
    <property type="match status" value="1"/>
</dbReference>
<dbReference type="InterPro" id="IPR009326">
    <property type="entry name" value="DUF984"/>
</dbReference>
<keyword evidence="3" id="KW-1185">Reference proteome</keyword>
<dbReference type="EMBL" id="JACHMN010000002">
    <property type="protein sequence ID" value="MBB5868204.1"/>
    <property type="molecule type" value="Genomic_DNA"/>
</dbReference>